<keyword evidence="8 10" id="KW-1133">Transmembrane helix</keyword>
<feature type="transmembrane region" description="Helical" evidence="10">
    <location>
        <begin position="232"/>
        <end position="253"/>
    </location>
</feature>
<reference evidence="13" key="1">
    <citation type="journal article" date="2012" name="MBio">
        <title>Comparative genome analysis of Trichophyton rubrum and related dermatophytes reveals candidate genes involved in infection.</title>
        <authorList>
            <person name="Martinez D.A."/>
            <person name="Oliver B.G."/>
            <person name="Graeser Y."/>
            <person name="Goldberg J.M."/>
            <person name="Li W."/>
            <person name="Martinez-Rossi N.M."/>
            <person name="Monod M."/>
            <person name="Shelest E."/>
            <person name="Barton R.C."/>
            <person name="Birch E."/>
            <person name="Brakhage A.A."/>
            <person name="Chen Z."/>
            <person name="Gurr S.J."/>
            <person name="Heiman D."/>
            <person name="Heitman J."/>
            <person name="Kosti I."/>
            <person name="Rossi A."/>
            <person name="Saif S."/>
            <person name="Samalova M."/>
            <person name="Saunders C.W."/>
            <person name="Shea T."/>
            <person name="Summerbell R.C."/>
            <person name="Xu J."/>
            <person name="Young S."/>
            <person name="Zeng Q."/>
            <person name="Birren B.W."/>
            <person name="Cuomo C.A."/>
            <person name="White T.C."/>
        </authorList>
    </citation>
    <scope>NUCLEOTIDE SEQUENCE [LARGE SCALE GENOMIC DNA]</scope>
    <source>
        <strain evidence="13">ATCC MYA-4605 / CBS 113480</strain>
    </source>
</reference>
<evidence type="ECO:0000256" key="3">
    <source>
        <dbReference type="ARBA" id="ARBA00007063"/>
    </source>
</evidence>
<feature type="transmembrane region" description="Helical" evidence="10">
    <location>
        <begin position="26"/>
        <end position="48"/>
    </location>
</feature>
<dbReference type="EMBL" id="DS995704">
    <property type="protein sequence ID" value="EEQ32023.1"/>
    <property type="molecule type" value="Genomic_DNA"/>
</dbReference>
<dbReference type="OrthoDB" id="497541at2759"/>
<dbReference type="OMA" id="PRDMHAK"/>
<evidence type="ECO:0000256" key="4">
    <source>
        <dbReference type="ARBA" id="ARBA00022676"/>
    </source>
</evidence>
<accession>C5FQ70</accession>
<evidence type="ECO:0000313" key="12">
    <source>
        <dbReference type="EMBL" id="EEQ32023.1"/>
    </source>
</evidence>
<dbReference type="VEuPathDB" id="FungiDB:MCYG_04842"/>
<dbReference type="RefSeq" id="XP_002847105.1">
    <property type="nucleotide sequence ID" value="XM_002847059.1"/>
</dbReference>
<evidence type="ECO:0000256" key="10">
    <source>
        <dbReference type="RuleBase" id="RU363075"/>
    </source>
</evidence>
<dbReference type="GO" id="GO:0006487">
    <property type="term" value="P:protein N-linked glycosylation"/>
    <property type="evidence" value="ECO:0007669"/>
    <property type="project" value="TreeGrafter"/>
</dbReference>
<feature type="transmembrane region" description="Helical" evidence="10">
    <location>
        <begin position="356"/>
        <end position="375"/>
    </location>
</feature>
<feature type="transmembrane region" description="Helical" evidence="10">
    <location>
        <begin position="395"/>
        <end position="418"/>
    </location>
</feature>
<comment type="pathway">
    <text evidence="2">Protein modification; protein glycosylation.</text>
</comment>
<dbReference type="STRING" id="554155.C5FQ70"/>
<feature type="transmembrane region" description="Helical" evidence="10">
    <location>
        <begin position="189"/>
        <end position="212"/>
    </location>
</feature>
<sequence>MSPPSSSREVPAPSSKSKRPPPPFSLPINTVFYLCLLSNTLAAALSPIQDCDEVYNYWEPTHYMTHGYGLQTWEYSPEYSIRSWLYITLHSSIAKILGLFARTKSAQFYMVRLTLGLFCTICETRLFAAISCSLNPRIGLFFLVIMVFSPGMFHASTAVLPSSFSMYMSMLGLAAFLDWQGGLKTVQGIVCFGIGAVVGWPFAGALAIPFLLEEATVAWSLGDIVPTFKRTFEGVMKCLLILSAVVLVDSIFYRRLSLVPWNIVAYNVFGGSGKGPNIFGTEPWTFYFKNLLLNFNMWAVLALSSAPLLVLQALFRPHKTSPQTLFRSITLVLPFYMWLTIFTIQPHKEERFMYPAYPFLGLSAAVSLHIILAYIGTSDPKTLVGSIPAKAKLIFTVTPVLLAVNVGLLRITGVVTAYNAPLQIFDSLQQTNGMQPEGFVCYGKEWYRFPSSFFLPNNNLRAKFVKSEFQGLLPGEFAESGAGLGYLPGTWVIPKGMNDRNQEDPGKYTDISQCTYLVDSYFPGDKETKLEPHYILDTETWEQLSCKPFLDSRRTGILGRMIWIPNLPFIPKKYQRVWGEYCLLKRRAT</sequence>
<dbReference type="Proteomes" id="UP000002035">
    <property type="component" value="Unassembled WGS sequence"/>
</dbReference>
<evidence type="ECO:0000256" key="6">
    <source>
        <dbReference type="ARBA" id="ARBA00022692"/>
    </source>
</evidence>
<dbReference type="UniPathway" id="UPA00378"/>
<gene>
    <name evidence="12" type="ORF">MCYG_04842</name>
</gene>
<comment type="similarity">
    <text evidence="3 10">Belongs to the glycosyltransferase 22 family.</text>
</comment>
<dbReference type="eggNOG" id="KOG2515">
    <property type="taxonomic scope" value="Eukaryota"/>
</dbReference>
<dbReference type="EC" id="2.4.1.-" evidence="10"/>
<dbReference type="PANTHER" id="PTHR22760">
    <property type="entry name" value="GLYCOSYLTRANSFERASE"/>
    <property type="match status" value="1"/>
</dbReference>
<dbReference type="InterPro" id="IPR005599">
    <property type="entry name" value="GPI_mannosylTrfase"/>
</dbReference>
<evidence type="ECO:0000256" key="5">
    <source>
        <dbReference type="ARBA" id="ARBA00022679"/>
    </source>
</evidence>
<name>C5FQ70_ARTOC</name>
<evidence type="ECO:0000256" key="9">
    <source>
        <dbReference type="ARBA" id="ARBA00023136"/>
    </source>
</evidence>
<dbReference type="GO" id="GO:0005789">
    <property type="term" value="C:endoplasmic reticulum membrane"/>
    <property type="evidence" value="ECO:0007669"/>
    <property type="project" value="UniProtKB-SubCell"/>
</dbReference>
<keyword evidence="6 10" id="KW-0812">Transmembrane</keyword>
<feature type="region of interest" description="Disordered" evidence="11">
    <location>
        <begin position="1"/>
        <end position="21"/>
    </location>
</feature>
<proteinExistence type="inferred from homology"/>
<dbReference type="GeneID" id="9226119"/>
<keyword evidence="4 10" id="KW-0328">Glycosyltransferase</keyword>
<comment type="subcellular location">
    <subcellularLocation>
        <location evidence="1 10">Endoplasmic reticulum membrane</location>
        <topology evidence="1 10">Multi-pass membrane protein</topology>
    </subcellularLocation>
</comment>
<evidence type="ECO:0000256" key="7">
    <source>
        <dbReference type="ARBA" id="ARBA00022824"/>
    </source>
</evidence>
<evidence type="ECO:0000256" key="8">
    <source>
        <dbReference type="ARBA" id="ARBA00022989"/>
    </source>
</evidence>
<dbReference type="HOGENOM" id="CLU_018152_0_0_1"/>
<keyword evidence="7 10" id="KW-0256">Endoplasmic reticulum</keyword>
<keyword evidence="9 10" id="KW-0472">Membrane</keyword>
<feature type="transmembrane region" description="Helical" evidence="10">
    <location>
        <begin position="291"/>
        <end position="313"/>
    </location>
</feature>
<dbReference type="PANTHER" id="PTHR22760:SF2">
    <property type="entry name" value="ALPHA-1,2-MANNOSYLTRANSFERASE ALG9"/>
    <property type="match status" value="1"/>
</dbReference>
<organism evidence="12 13">
    <name type="scientific">Arthroderma otae (strain ATCC MYA-4605 / CBS 113480)</name>
    <name type="common">Microsporum canis</name>
    <dbReference type="NCBI Taxonomy" id="554155"/>
    <lineage>
        <taxon>Eukaryota</taxon>
        <taxon>Fungi</taxon>
        <taxon>Dikarya</taxon>
        <taxon>Ascomycota</taxon>
        <taxon>Pezizomycotina</taxon>
        <taxon>Eurotiomycetes</taxon>
        <taxon>Eurotiomycetidae</taxon>
        <taxon>Onygenales</taxon>
        <taxon>Arthrodermataceae</taxon>
        <taxon>Microsporum</taxon>
    </lineage>
</organism>
<keyword evidence="13" id="KW-1185">Reference proteome</keyword>
<dbReference type="AlphaFoldDB" id="C5FQ70"/>
<evidence type="ECO:0000256" key="11">
    <source>
        <dbReference type="SAM" id="MobiDB-lite"/>
    </source>
</evidence>
<feature type="transmembrane region" description="Helical" evidence="10">
    <location>
        <begin position="325"/>
        <end position="344"/>
    </location>
</feature>
<dbReference type="GO" id="GO:0000026">
    <property type="term" value="F:alpha-1,2-mannosyltransferase activity"/>
    <property type="evidence" value="ECO:0007669"/>
    <property type="project" value="TreeGrafter"/>
</dbReference>
<protein>
    <recommendedName>
        <fullName evidence="10">Mannosyltransferase</fullName>
        <ecNumber evidence="10">2.4.1.-</ecNumber>
    </recommendedName>
</protein>
<evidence type="ECO:0000313" key="13">
    <source>
        <dbReference type="Proteomes" id="UP000002035"/>
    </source>
</evidence>
<keyword evidence="5 12" id="KW-0808">Transferase</keyword>
<evidence type="ECO:0000256" key="1">
    <source>
        <dbReference type="ARBA" id="ARBA00004477"/>
    </source>
</evidence>
<dbReference type="Pfam" id="PF03901">
    <property type="entry name" value="Glyco_transf_22"/>
    <property type="match status" value="1"/>
</dbReference>
<feature type="transmembrane region" description="Helical" evidence="10">
    <location>
        <begin position="159"/>
        <end position="177"/>
    </location>
</feature>
<feature type="transmembrane region" description="Helical" evidence="10">
    <location>
        <begin position="134"/>
        <end position="153"/>
    </location>
</feature>
<evidence type="ECO:0000256" key="2">
    <source>
        <dbReference type="ARBA" id="ARBA00004922"/>
    </source>
</evidence>